<keyword evidence="4" id="KW-1185">Reference proteome</keyword>
<dbReference type="OrthoDB" id="551414at2759"/>
<feature type="region of interest" description="Disordered" evidence="1">
    <location>
        <begin position="886"/>
        <end position="944"/>
    </location>
</feature>
<feature type="region of interest" description="Disordered" evidence="1">
    <location>
        <begin position="807"/>
        <end position="831"/>
    </location>
</feature>
<dbReference type="EMBL" id="BEGY01000088">
    <property type="protein sequence ID" value="GAX82935.1"/>
    <property type="molecule type" value="Genomic_DNA"/>
</dbReference>
<evidence type="ECO:0000313" key="3">
    <source>
        <dbReference type="EMBL" id="GAX82935.1"/>
    </source>
</evidence>
<evidence type="ECO:0000256" key="1">
    <source>
        <dbReference type="SAM" id="MobiDB-lite"/>
    </source>
</evidence>
<keyword evidence="2" id="KW-1133">Transmembrane helix</keyword>
<sequence>MPGNTPFRTYIKAPKNVTITVVGPPKLLDEPLTIFSGRGYEDMGNVSLPTEGVTNLSFTWTVPPGNDDMSAAVEMHEYFSVANNSLPQLDTPPPAPPGTVCPCPPIPINNTCPEGTTLAITSLASNASVYTLQCLAAPQYDELREVFEFSTCFQWSCLPPAFKGEAYYIGVPNITQYNINKMPSGEYRLVAVQLPTSGITSFDILLYIPDLPWLDGESVAVQMWLESTPPVPPPPPVLPPLPPALPVTIITPNTTVLVAEFVVLENILDQAALDAMLLRDSTAITANLTAYLLMLYPQFTDYLSIPDCLPHSQSAFLTALATVLGLPNSSFRVTACSYVYHGDPKTDGSRRRSVRQTLTPSLSNEHAPHLPAAIAADEYAGLEWPDNQLDLEDVLLDQDLGGSGVQGLFVLENSSVLNDSGLFGPALGRSVLQQGGGGGLMQQFQDPCQRPWINLEVGVTLTPQLLTQFGSLENLTAATSTVMTSYYGPERLCLRPSVLNTLVQVRKVLYGQELGMQEPSPDPAGTANISRSRALIETGTPEIAAAAAVPGGDSVSRSSDLALQCDGLVAMIQRPEDKKVDPYCFTTSYQSLYGWSIPSSTSPASSKVPEQSRAVQQPPVVLSSGGGVQVGIIAAVVVSVLVALAMLTGAVVFMIVVRRRRRLKVQPEVQQQQQPDAVSDPDAQLQEELQEEDVEMYAVPLPDASNQQGESPRTQALRSQLGQVNGVLTDAISALNSKRASRASRAASTGASNSIPIQVLRGHFTSDGMVYSMDVKPTCSQSAAAAAPDDLAAAAIELIRRDRSTFIPEAPRPASLGSSPSSGRSSVASLQSSRFHTHPYLGGRLIDKPSYTPSMVPNASFYLEDSTEAALRASGVLMRKVGEGGDYCSTPSSSSSSSSSSPSAGTLRRRRKRGSKSSSNSTPSVACSDGRYGKNTDDGVGVMVSTSSPEACGVGGIEADLEVSHRSISAWLPLPMDQLRRLRTKSRTFMENPLADPHEASGTSPALHAEDGAIHGGVPHRVGSPMHFPSQLPAASQALSNKDGVFSNPAFSPLVDNPAYFPLEAAAAAAAGEGSPDLHANPTFRQLELAGPSGEADVTATSVLSYSRARTMTSVVRHGLLYLPARSRFSRSAYQDRESNITSSMVPEVEGKYPLFPPAPVVSATQDASALRISGRGSLGDVV</sequence>
<feature type="transmembrane region" description="Helical" evidence="2">
    <location>
        <begin position="632"/>
        <end position="657"/>
    </location>
</feature>
<protein>
    <submittedName>
        <fullName evidence="3">Uncharacterized protein</fullName>
    </submittedName>
</protein>
<proteinExistence type="predicted"/>
<accession>A0A250XIN2</accession>
<dbReference type="STRING" id="1157962.A0A250XIN2"/>
<name>A0A250XIN2_9CHLO</name>
<feature type="region of interest" description="Disordered" evidence="1">
    <location>
        <begin position="665"/>
        <end position="685"/>
    </location>
</feature>
<keyword evidence="2" id="KW-0472">Membrane</keyword>
<feature type="compositionally biased region" description="Low complexity" evidence="1">
    <location>
        <begin position="666"/>
        <end position="685"/>
    </location>
</feature>
<keyword evidence="2" id="KW-0812">Transmembrane</keyword>
<evidence type="ECO:0000313" key="4">
    <source>
        <dbReference type="Proteomes" id="UP000232323"/>
    </source>
</evidence>
<organism evidence="3 4">
    <name type="scientific">Chlamydomonas eustigma</name>
    <dbReference type="NCBI Taxonomy" id="1157962"/>
    <lineage>
        <taxon>Eukaryota</taxon>
        <taxon>Viridiplantae</taxon>
        <taxon>Chlorophyta</taxon>
        <taxon>core chlorophytes</taxon>
        <taxon>Chlorophyceae</taxon>
        <taxon>CS clade</taxon>
        <taxon>Chlamydomonadales</taxon>
        <taxon>Chlamydomonadaceae</taxon>
        <taxon>Chlamydomonas</taxon>
    </lineage>
</organism>
<dbReference type="Proteomes" id="UP000232323">
    <property type="component" value="Unassembled WGS sequence"/>
</dbReference>
<dbReference type="AlphaFoldDB" id="A0A250XIN2"/>
<comment type="caution">
    <text evidence="3">The sequence shown here is derived from an EMBL/GenBank/DDBJ whole genome shotgun (WGS) entry which is preliminary data.</text>
</comment>
<feature type="compositionally biased region" description="Low complexity" evidence="1">
    <location>
        <begin position="812"/>
        <end position="830"/>
    </location>
</feature>
<gene>
    <name evidence="3" type="ORF">CEUSTIGMA_g10362.t1</name>
</gene>
<reference evidence="3 4" key="1">
    <citation type="submission" date="2017-08" db="EMBL/GenBank/DDBJ databases">
        <title>Acidophilic green algal genome provides insights into adaptation to an acidic environment.</title>
        <authorList>
            <person name="Hirooka S."/>
            <person name="Hirose Y."/>
            <person name="Kanesaki Y."/>
            <person name="Higuchi S."/>
            <person name="Fujiwara T."/>
            <person name="Onuma R."/>
            <person name="Era A."/>
            <person name="Ohbayashi R."/>
            <person name="Uzuka A."/>
            <person name="Nozaki H."/>
            <person name="Yoshikawa H."/>
            <person name="Miyagishima S.Y."/>
        </authorList>
    </citation>
    <scope>NUCLEOTIDE SEQUENCE [LARGE SCALE GENOMIC DNA]</scope>
    <source>
        <strain evidence="3 4">NIES-2499</strain>
    </source>
</reference>
<feature type="compositionally biased region" description="Low complexity" evidence="1">
    <location>
        <begin position="889"/>
        <end position="903"/>
    </location>
</feature>
<evidence type="ECO:0000256" key="2">
    <source>
        <dbReference type="SAM" id="Phobius"/>
    </source>
</evidence>